<dbReference type="Proteomes" id="UP000294563">
    <property type="component" value="Unassembled WGS sequence"/>
</dbReference>
<dbReference type="Gene3D" id="3.40.50.360">
    <property type="match status" value="1"/>
</dbReference>
<dbReference type="InterPro" id="IPR005025">
    <property type="entry name" value="FMN_Rdtase-like_dom"/>
</dbReference>
<evidence type="ECO:0000259" key="1">
    <source>
        <dbReference type="Pfam" id="PF03358"/>
    </source>
</evidence>
<name>A0A4R7LM84_9RHOB</name>
<dbReference type="OrthoDB" id="9812295at2"/>
<dbReference type="GO" id="GO:0016491">
    <property type="term" value="F:oxidoreductase activity"/>
    <property type="evidence" value="ECO:0007669"/>
    <property type="project" value="InterPro"/>
</dbReference>
<proteinExistence type="predicted"/>
<organism evidence="2 3">
    <name type="scientific">Litoreibacter halocynthiae</name>
    <dbReference type="NCBI Taxonomy" id="1242689"/>
    <lineage>
        <taxon>Bacteria</taxon>
        <taxon>Pseudomonadati</taxon>
        <taxon>Pseudomonadota</taxon>
        <taxon>Alphaproteobacteria</taxon>
        <taxon>Rhodobacterales</taxon>
        <taxon>Roseobacteraceae</taxon>
        <taxon>Litoreibacter</taxon>
    </lineage>
</organism>
<dbReference type="PANTHER" id="PTHR30543">
    <property type="entry name" value="CHROMATE REDUCTASE"/>
    <property type="match status" value="1"/>
</dbReference>
<evidence type="ECO:0000313" key="2">
    <source>
        <dbReference type="EMBL" id="TDT76744.1"/>
    </source>
</evidence>
<dbReference type="AlphaFoldDB" id="A0A4R7LM84"/>
<protein>
    <submittedName>
        <fullName evidence="2">NAD(P)H-dependent FMN reductase</fullName>
    </submittedName>
</protein>
<comment type="caution">
    <text evidence="2">The sequence shown here is derived from an EMBL/GenBank/DDBJ whole genome shotgun (WGS) entry which is preliminary data.</text>
</comment>
<dbReference type="SUPFAM" id="SSF52218">
    <property type="entry name" value="Flavoproteins"/>
    <property type="match status" value="1"/>
</dbReference>
<sequence>MKILAFAASNSRSSINKRLVIHATEVLQSDVAPHAEVEILDLNDFGIPIYSADREVEGGVPELAKQFHTKIGAADALLISYAEHNGHYTAVWKNLFDWMSRIDKKVFQDKPAVIMSASAGGGGGASVMAAAKESAGFFGADIKGSFSVGPFAEKFDTEAGRLIDPALSRALLEALSDLDASM</sequence>
<dbReference type="GO" id="GO:0005829">
    <property type="term" value="C:cytosol"/>
    <property type="evidence" value="ECO:0007669"/>
    <property type="project" value="TreeGrafter"/>
</dbReference>
<keyword evidence="3" id="KW-1185">Reference proteome</keyword>
<dbReference type="EMBL" id="SOBH01000001">
    <property type="protein sequence ID" value="TDT76744.1"/>
    <property type="molecule type" value="Genomic_DNA"/>
</dbReference>
<gene>
    <name evidence="2" type="ORF">BDE40_0013</name>
</gene>
<feature type="domain" description="NADPH-dependent FMN reductase-like" evidence="1">
    <location>
        <begin position="1"/>
        <end position="140"/>
    </location>
</feature>
<dbReference type="RefSeq" id="WP_134011679.1">
    <property type="nucleotide sequence ID" value="NZ_SOBH01000001.1"/>
</dbReference>
<accession>A0A4R7LM84</accession>
<dbReference type="InterPro" id="IPR029039">
    <property type="entry name" value="Flavoprotein-like_sf"/>
</dbReference>
<evidence type="ECO:0000313" key="3">
    <source>
        <dbReference type="Proteomes" id="UP000294563"/>
    </source>
</evidence>
<dbReference type="InterPro" id="IPR050712">
    <property type="entry name" value="NAD(P)H-dep_reductase"/>
</dbReference>
<reference evidence="2 3" key="1">
    <citation type="submission" date="2019-03" db="EMBL/GenBank/DDBJ databases">
        <title>Genomic Encyclopedia of Archaeal and Bacterial Type Strains, Phase II (KMG-II): from individual species to whole genera.</title>
        <authorList>
            <person name="Goeker M."/>
        </authorList>
    </citation>
    <scope>NUCLEOTIDE SEQUENCE [LARGE SCALE GENOMIC DNA]</scope>
    <source>
        <strain evidence="2 3">DSM 29467</strain>
    </source>
</reference>
<dbReference type="GO" id="GO:0010181">
    <property type="term" value="F:FMN binding"/>
    <property type="evidence" value="ECO:0007669"/>
    <property type="project" value="TreeGrafter"/>
</dbReference>
<dbReference type="PANTHER" id="PTHR30543:SF21">
    <property type="entry name" value="NAD(P)H-DEPENDENT FMN REDUCTASE LOT6"/>
    <property type="match status" value="1"/>
</dbReference>
<dbReference type="Pfam" id="PF03358">
    <property type="entry name" value="FMN_red"/>
    <property type="match status" value="1"/>
</dbReference>